<dbReference type="EMBL" id="CP036526">
    <property type="protein sequence ID" value="QDT08461.1"/>
    <property type="molecule type" value="Genomic_DNA"/>
</dbReference>
<reference evidence="1 2" key="1">
    <citation type="submission" date="2019-02" db="EMBL/GenBank/DDBJ databases">
        <title>Deep-cultivation of Planctomycetes and their phenomic and genomic characterization uncovers novel biology.</title>
        <authorList>
            <person name="Wiegand S."/>
            <person name="Jogler M."/>
            <person name="Boedeker C."/>
            <person name="Pinto D."/>
            <person name="Vollmers J."/>
            <person name="Rivas-Marin E."/>
            <person name="Kohn T."/>
            <person name="Peeters S.H."/>
            <person name="Heuer A."/>
            <person name="Rast P."/>
            <person name="Oberbeckmann S."/>
            <person name="Bunk B."/>
            <person name="Jeske O."/>
            <person name="Meyerdierks A."/>
            <person name="Storesund J.E."/>
            <person name="Kallscheuer N."/>
            <person name="Luecker S."/>
            <person name="Lage O.M."/>
            <person name="Pohl T."/>
            <person name="Merkel B.J."/>
            <person name="Hornburger P."/>
            <person name="Mueller R.-W."/>
            <person name="Bruemmer F."/>
            <person name="Labrenz M."/>
            <person name="Spormann A.M."/>
            <person name="Op den Camp H."/>
            <person name="Overmann J."/>
            <person name="Amann R."/>
            <person name="Jetten M.S.M."/>
            <person name="Mascher T."/>
            <person name="Medema M.H."/>
            <person name="Devos D.P."/>
            <person name="Kaster A.-K."/>
            <person name="Ovreas L."/>
            <person name="Rohde M."/>
            <person name="Galperin M.Y."/>
            <person name="Jogler C."/>
        </authorList>
    </citation>
    <scope>NUCLEOTIDE SEQUENCE [LARGE SCALE GENOMIC DNA]</scope>
    <source>
        <strain evidence="1 2">K23_9</strain>
    </source>
</reference>
<name>A0A517NMW4_9BACT</name>
<dbReference type="Gene3D" id="2.60.120.200">
    <property type="match status" value="1"/>
</dbReference>
<dbReference type="InterPro" id="IPR013320">
    <property type="entry name" value="ConA-like_dom_sf"/>
</dbReference>
<dbReference type="OrthoDB" id="257393at2"/>
<proteinExistence type="predicted"/>
<organism evidence="1 2">
    <name type="scientific">Stieleria marina</name>
    <dbReference type="NCBI Taxonomy" id="1930275"/>
    <lineage>
        <taxon>Bacteria</taxon>
        <taxon>Pseudomonadati</taxon>
        <taxon>Planctomycetota</taxon>
        <taxon>Planctomycetia</taxon>
        <taxon>Pirellulales</taxon>
        <taxon>Pirellulaceae</taxon>
        <taxon>Stieleria</taxon>
    </lineage>
</organism>
<dbReference type="AlphaFoldDB" id="A0A517NMW4"/>
<gene>
    <name evidence="1" type="ORF">K239x_04000</name>
</gene>
<evidence type="ECO:0008006" key="3">
    <source>
        <dbReference type="Google" id="ProtNLM"/>
    </source>
</evidence>
<sequence>MSRINRFTAIVLVLFGQAIVQGQDDPAQDQGPEIQMDHDIIAGMVCLATFDDVADLNLSSNQGWVSTAATYRNAVERRDVKTHIQRPHVDIADGAGRLGDALRFTGVSPQVLFYRADEFHSGRLGFVAACELTLSIWVRLATANSSMTTKDQSNSILVQLAQPESSGPTLGMELMRGGGQNLGQAGDDLRLVLSDQPRDGTSELGEAISGQTLVRIRRPPLIDGRWHHLCLSIGHVKPLDAEQAKQTLATLTMYLDGRRMGRSTLKRKMSFHFGDGALILGHQFVGDIDQLQVWGRVLSAQEVRRVYERPELIR</sequence>
<evidence type="ECO:0000313" key="1">
    <source>
        <dbReference type="EMBL" id="QDT08461.1"/>
    </source>
</evidence>
<accession>A0A517NMW4</accession>
<dbReference type="RefSeq" id="WP_145416002.1">
    <property type="nucleotide sequence ID" value="NZ_CP036526.1"/>
</dbReference>
<dbReference type="SUPFAM" id="SSF49899">
    <property type="entry name" value="Concanavalin A-like lectins/glucanases"/>
    <property type="match status" value="1"/>
</dbReference>
<dbReference type="Proteomes" id="UP000319817">
    <property type="component" value="Chromosome"/>
</dbReference>
<evidence type="ECO:0000313" key="2">
    <source>
        <dbReference type="Proteomes" id="UP000319817"/>
    </source>
</evidence>
<protein>
    <recommendedName>
        <fullName evidence="3">LamG-like jellyroll fold domain-containing protein</fullName>
    </recommendedName>
</protein>
<dbReference type="Pfam" id="PF13385">
    <property type="entry name" value="Laminin_G_3"/>
    <property type="match status" value="1"/>
</dbReference>
<keyword evidence="2" id="KW-1185">Reference proteome</keyword>